<evidence type="ECO:0000313" key="2">
    <source>
        <dbReference type="EMBL" id="GBP34318.1"/>
    </source>
</evidence>
<dbReference type="AlphaFoldDB" id="A0A4C1V646"/>
<comment type="caution">
    <text evidence="2">The sequence shown here is derived from an EMBL/GenBank/DDBJ whole genome shotgun (WGS) entry which is preliminary data.</text>
</comment>
<protein>
    <submittedName>
        <fullName evidence="2">Uncharacterized protein</fullName>
    </submittedName>
</protein>
<sequence length="157" mass="17418">MPSAWYRRDEDQNREPASGTKFKTRPGSRPSVATKLDAIVRDKRTCEPLEYGRSALFVNTAHSKKVGGALPAFWKRVGPYLEDPLVVLARKHQYDSRKPAIEMLMMVFPARGTTTDISGGIEVTRLPELPLNVIAAVTTCDTWAVRVRPSPPASVLN</sequence>
<reference evidence="2 3" key="1">
    <citation type="journal article" date="2019" name="Commun. Biol.">
        <title>The bagworm genome reveals a unique fibroin gene that provides high tensile strength.</title>
        <authorList>
            <person name="Kono N."/>
            <person name="Nakamura H."/>
            <person name="Ohtoshi R."/>
            <person name="Tomita M."/>
            <person name="Numata K."/>
            <person name="Arakawa K."/>
        </authorList>
    </citation>
    <scope>NUCLEOTIDE SEQUENCE [LARGE SCALE GENOMIC DNA]</scope>
</reference>
<evidence type="ECO:0000313" key="3">
    <source>
        <dbReference type="Proteomes" id="UP000299102"/>
    </source>
</evidence>
<accession>A0A4C1V646</accession>
<organism evidence="2 3">
    <name type="scientific">Eumeta variegata</name>
    <name type="common">Bagworm moth</name>
    <name type="synonym">Eumeta japonica</name>
    <dbReference type="NCBI Taxonomy" id="151549"/>
    <lineage>
        <taxon>Eukaryota</taxon>
        <taxon>Metazoa</taxon>
        <taxon>Ecdysozoa</taxon>
        <taxon>Arthropoda</taxon>
        <taxon>Hexapoda</taxon>
        <taxon>Insecta</taxon>
        <taxon>Pterygota</taxon>
        <taxon>Neoptera</taxon>
        <taxon>Endopterygota</taxon>
        <taxon>Lepidoptera</taxon>
        <taxon>Glossata</taxon>
        <taxon>Ditrysia</taxon>
        <taxon>Tineoidea</taxon>
        <taxon>Psychidae</taxon>
        <taxon>Oiketicinae</taxon>
        <taxon>Eumeta</taxon>
    </lineage>
</organism>
<feature type="compositionally biased region" description="Basic and acidic residues" evidence="1">
    <location>
        <begin position="1"/>
        <end position="14"/>
    </location>
</feature>
<proteinExistence type="predicted"/>
<dbReference type="EMBL" id="BGZK01000287">
    <property type="protein sequence ID" value="GBP34318.1"/>
    <property type="molecule type" value="Genomic_DNA"/>
</dbReference>
<feature type="region of interest" description="Disordered" evidence="1">
    <location>
        <begin position="1"/>
        <end position="30"/>
    </location>
</feature>
<name>A0A4C1V646_EUMVA</name>
<gene>
    <name evidence="2" type="ORF">EVAR_7369_1</name>
</gene>
<keyword evidence="3" id="KW-1185">Reference proteome</keyword>
<dbReference type="Proteomes" id="UP000299102">
    <property type="component" value="Unassembled WGS sequence"/>
</dbReference>
<evidence type="ECO:0000256" key="1">
    <source>
        <dbReference type="SAM" id="MobiDB-lite"/>
    </source>
</evidence>